<dbReference type="InterPro" id="IPR051315">
    <property type="entry name" value="Bact_Chemotaxis_CheA"/>
</dbReference>
<dbReference type="InterPro" id="IPR001789">
    <property type="entry name" value="Sig_transdc_resp-reg_receiver"/>
</dbReference>
<reference evidence="11 12" key="1">
    <citation type="submission" date="2020-08" db="EMBL/GenBank/DDBJ databases">
        <title>Genomic Encyclopedia of Type Strains, Phase IV (KMG-IV): sequencing the most valuable type-strain genomes for metagenomic binning, comparative biology and taxonomic classification.</title>
        <authorList>
            <person name="Goeker M."/>
        </authorList>
    </citation>
    <scope>NUCLEOTIDE SEQUENCE [LARGE SCALE GENOMIC DNA]</scope>
    <source>
        <strain evidence="11 12">DSM 13481</strain>
    </source>
</reference>
<dbReference type="Proteomes" id="UP000555828">
    <property type="component" value="Unassembled WGS sequence"/>
</dbReference>
<keyword evidence="3 7" id="KW-0597">Phosphoprotein</keyword>
<evidence type="ECO:0000256" key="2">
    <source>
        <dbReference type="ARBA" id="ARBA00012438"/>
    </source>
</evidence>
<dbReference type="RefSeq" id="WP_184618740.1">
    <property type="nucleotide sequence ID" value="NZ_JACHEX010000001.1"/>
</dbReference>
<dbReference type="InterPro" id="IPR005467">
    <property type="entry name" value="His_kinase_dom"/>
</dbReference>
<dbReference type="SUPFAM" id="SSF55874">
    <property type="entry name" value="ATPase domain of HSP90 chaperone/DNA topoisomerase II/histidine kinase"/>
    <property type="match status" value="1"/>
</dbReference>
<evidence type="ECO:0000256" key="1">
    <source>
        <dbReference type="ARBA" id="ARBA00000085"/>
    </source>
</evidence>
<evidence type="ECO:0000313" key="11">
    <source>
        <dbReference type="EMBL" id="MBB6062003.1"/>
    </source>
</evidence>
<evidence type="ECO:0000259" key="8">
    <source>
        <dbReference type="PROSITE" id="PS50109"/>
    </source>
</evidence>
<dbReference type="CDD" id="cd00156">
    <property type="entry name" value="REC"/>
    <property type="match status" value="1"/>
</dbReference>
<dbReference type="Gene3D" id="3.30.565.10">
    <property type="entry name" value="Histidine kinase-like ATPase, C-terminal domain"/>
    <property type="match status" value="1"/>
</dbReference>
<dbReference type="SMART" id="SM00387">
    <property type="entry name" value="HATPase_c"/>
    <property type="match status" value="1"/>
</dbReference>
<dbReference type="EC" id="2.7.13.3" evidence="2"/>
<dbReference type="SUPFAM" id="SSF52172">
    <property type="entry name" value="CheY-like"/>
    <property type="match status" value="1"/>
</dbReference>
<comment type="catalytic activity">
    <reaction evidence="1">
        <text>ATP + protein L-histidine = ADP + protein N-phospho-L-histidine.</text>
        <dbReference type="EC" id="2.7.13.3"/>
    </reaction>
</comment>
<dbReference type="PANTHER" id="PTHR43395">
    <property type="entry name" value="SENSOR HISTIDINE KINASE CHEA"/>
    <property type="match status" value="1"/>
</dbReference>
<dbReference type="CDD" id="cd00088">
    <property type="entry name" value="HPT"/>
    <property type="match status" value="1"/>
</dbReference>
<protein>
    <recommendedName>
        <fullName evidence="2">histidine kinase</fullName>
        <ecNumber evidence="2">2.7.13.3</ecNumber>
    </recommendedName>
</protein>
<comment type="caution">
    <text evidence="11">The sequence shown here is derived from an EMBL/GenBank/DDBJ whole genome shotgun (WGS) entry which is preliminary data.</text>
</comment>
<evidence type="ECO:0000313" key="12">
    <source>
        <dbReference type="Proteomes" id="UP000555828"/>
    </source>
</evidence>
<feature type="domain" description="Histidine kinase" evidence="8">
    <location>
        <begin position="167"/>
        <end position="352"/>
    </location>
</feature>
<evidence type="ECO:0000256" key="5">
    <source>
        <dbReference type="ARBA" id="ARBA00022777"/>
    </source>
</evidence>
<evidence type="ECO:0000256" key="6">
    <source>
        <dbReference type="PROSITE-ProRule" id="PRU00110"/>
    </source>
</evidence>
<organism evidence="11 12">
    <name type="scientific">Thermosipho japonicus</name>
    <dbReference type="NCBI Taxonomy" id="90323"/>
    <lineage>
        <taxon>Bacteria</taxon>
        <taxon>Thermotogati</taxon>
        <taxon>Thermotogota</taxon>
        <taxon>Thermotogae</taxon>
        <taxon>Thermotogales</taxon>
        <taxon>Fervidobacteriaceae</taxon>
        <taxon>Thermosipho</taxon>
    </lineage>
</organism>
<keyword evidence="4 11" id="KW-0808">Transferase</keyword>
<feature type="domain" description="Response regulatory" evidence="9">
    <location>
        <begin position="473"/>
        <end position="586"/>
    </location>
</feature>
<dbReference type="InterPro" id="IPR011006">
    <property type="entry name" value="CheY-like_superfamily"/>
</dbReference>
<dbReference type="SMART" id="SM00448">
    <property type="entry name" value="REC"/>
    <property type="match status" value="1"/>
</dbReference>
<dbReference type="GO" id="GO:0004673">
    <property type="term" value="F:protein histidine kinase activity"/>
    <property type="evidence" value="ECO:0007669"/>
    <property type="project" value="UniProtKB-EC"/>
</dbReference>
<feature type="domain" description="HPt" evidence="10">
    <location>
        <begin position="1"/>
        <end position="103"/>
    </location>
</feature>
<evidence type="ECO:0000256" key="3">
    <source>
        <dbReference type="ARBA" id="ARBA00022553"/>
    </source>
</evidence>
<name>A0A841GQA2_9BACT</name>
<dbReference type="InterPro" id="IPR004358">
    <property type="entry name" value="Sig_transdc_His_kin-like_C"/>
</dbReference>
<dbReference type="SUPFAM" id="SSF47226">
    <property type="entry name" value="Histidine-containing phosphotransfer domain, HPT domain"/>
    <property type="match status" value="1"/>
</dbReference>
<dbReference type="Gene3D" id="1.20.120.160">
    <property type="entry name" value="HPT domain"/>
    <property type="match status" value="1"/>
</dbReference>
<dbReference type="GO" id="GO:0000160">
    <property type="term" value="P:phosphorelay signal transduction system"/>
    <property type="evidence" value="ECO:0007669"/>
    <property type="project" value="InterPro"/>
</dbReference>
<accession>A0A841GQA2</accession>
<dbReference type="PROSITE" id="PS50110">
    <property type="entry name" value="RESPONSE_REGULATORY"/>
    <property type="match status" value="1"/>
</dbReference>
<sequence>MDFSEIFFSELKDKVSESINIIEELKKSKDKKYIKDLYRIFHTLKGSASLVNLENFRDFSHKVEQYFKESLESEKLPDESFLDNLIAIISNFSNKNTDLTETEVKDFLEILEGKKDASENIVISEKEIFKISEISEYISKVLEIENSILRNDLKSALSEIRNLKKYLLNTLDEIVFVKLENILKDLKKLVSREANRYGKKVELLLEIENVKIEKEDSKDIIDILVHLVRNSIAHGIENPDERKKLGKNEVGKIWIRSYVDQGNIFIEVEDDGKGLDIEKIENKVKEKNLNVTPLEAIFLPGFSSKDKADELSGRGIGLDMVKNFANLRGGDVKVETQKGKGTKFTVFFKTKSFITKVLVVEDSERIFAIETSHILKIENYNEKEMQIENKIASEGKLYEIYYKSKKPKFVIITKNEKAIVVNNIIGTFDGQLIVQEIREIKGFIKNIFSSPIPLLDTNTLKKNVTSKNEEKKKILLIDDSIVTRNVVSKFLENRGYNVVTAKNGYDGIEKFKNQEFDIVISDVEIPRINGFEITRKIKEINHNVPVIIFSTLSQKNFDKAIESGADSFISKDEPPENLLRLIEKFSK</sequence>
<dbReference type="PRINTS" id="PR00344">
    <property type="entry name" value="BCTRLSENSOR"/>
</dbReference>
<dbReference type="AlphaFoldDB" id="A0A841GQA2"/>
<keyword evidence="12" id="KW-1185">Reference proteome</keyword>
<dbReference type="PROSITE" id="PS50894">
    <property type="entry name" value="HPT"/>
    <property type="match status" value="1"/>
</dbReference>
<dbReference type="PANTHER" id="PTHR43395:SF10">
    <property type="entry name" value="CHEMOTAXIS PROTEIN CHEA"/>
    <property type="match status" value="1"/>
</dbReference>
<dbReference type="PROSITE" id="PS50109">
    <property type="entry name" value="HIS_KIN"/>
    <property type="match status" value="1"/>
</dbReference>
<evidence type="ECO:0000256" key="4">
    <source>
        <dbReference type="ARBA" id="ARBA00022679"/>
    </source>
</evidence>
<dbReference type="FunFam" id="3.30.565.10:FF:000016">
    <property type="entry name" value="Chemotaxis protein CheA, putative"/>
    <property type="match status" value="1"/>
</dbReference>
<keyword evidence="5 11" id="KW-0418">Kinase</keyword>
<feature type="modified residue" description="Phosphohistidine" evidence="6">
    <location>
        <position position="42"/>
    </location>
</feature>
<dbReference type="InterPro" id="IPR036890">
    <property type="entry name" value="HATPase_C_sf"/>
</dbReference>
<feature type="modified residue" description="4-aspartylphosphate" evidence="7">
    <location>
        <position position="522"/>
    </location>
</feature>
<dbReference type="InterPro" id="IPR003594">
    <property type="entry name" value="HATPase_dom"/>
</dbReference>
<dbReference type="InterPro" id="IPR008207">
    <property type="entry name" value="Sig_transdc_His_kin_Hpt_dom"/>
</dbReference>
<dbReference type="Pfam" id="PF00072">
    <property type="entry name" value="Response_reg"/>
    <property type="match status" value="1"/>
</dbReference>
<gene>
    <name evidence="11" type="ORF">HNP65_000425</name>
</gene>
<dbReference type="Pfam" id="PF01627">
    <property type="entry name" value="Hpt"/>
    <property type="match status" value="1"/>
</dbReference>
<evidence type="ECO:0000259" key="9">
    <source>
        <dbReference type="PROSITE" id="PS50110"/>
    </source>
</evidence>
<dbReference type="Pfam" id="PF02518">
    <property type="entry name" value="HATPase_c"/>
    <property type="match status" value="1"/>
</dbReference>
<proteinExistence type="predicted"/>
<evidence type="ECO:0000256" key="7">
    <source>
        <dbReference type="PROSITE-ProRule" id="PRU00169"/>
    </source>
</evidence>
<dbReference type="InterPro" id="IPR036641">
    <property type="entry name" value="HPT_dom_sf"/>
</dbReference>
<dbReference type="Gene3D" id="3.40.50.2300">
    <property type="match status" value="1"/>
</dbReference>
<evidence type="ECO:0000259" key="10">
    <source>
        <dbReference type="PROSITE" id="PS50894"/>
    </source>
</evidence>
<dbReference type="EMBL" id="JACHEX010000001">
    <property type="protein sequence ID" value="MBB6062003.1"/>
    <property type="molecule type" value="Genomic_DNA"/>
</dbReference>